<evidence type="ECO:0000256" key="2">
    <source>
        <dbReference type="ARBA" id="ARBA00022737"/>
    </source>
</evidence>
<evidence type="ECO:0000256" key="6">
    <source>
        <dbReference type="SAM" id="Phobius"/>
    </source>
</evidence>
<dbReference type="InterPro" id="IPR051277">
    <property type="entry name" value="SEZ6_CSMD_C4BPB_Regulators"/>
</dbReference>
<evidence type="ECO:0000313" key="8">
    <source>
        <dbReference type="EMBL" id="KAJ6223002.1"/>
    </source>
</evidence>
<sequence length="880" mass="97359">MNCGIVSSSIKTVKSGYLSSSPLNLVSTLLLIVIAMCNLLPSCDTQAVPYSVYADIPHHRYPRIDAIAEAAEHAAMVSSINATVATIDTLPSNDPIRPSRTMTLEQQRRQVQANRYIRQPAINQLHFCAEPPLVSNAQSSLHRNQKHRVFPLGQVVTYMCKQGYAAVGGNAETKCTNPEPHQAVSSGSHVIFPDFNDKADSESPDHVVLLGSGRTKNSKRLMTDLDEDHDLNNGNRHRMIGGNHLIFPGNYDKRKMSRKSDDELIGSIYDSTITANMDGRNSDLENDSEEHLERRKQKMEKNIRTLGPSWWPPVTLNCQQVNCSDPGQVPNAKRLEPNGTFTFNSNVQYQCDKGYETIGIPILTCKANGSWNRNPPQCRLMQCPELPTLADGRITYSNNRLSDSRAEYSCNNGYRLNAMLNNRYCRHDNQWSPLEPLPNTNVTDPYRCLPIQCPAPIRPHVGLRILNVLKKKVFVPDDVIIYICDAIKIKQTAKCRPDGEWSREPPECPEINPNCPSLPLFPHGVFNVEKNKANFSCFDGYQLDGVSSITCLSKGVWSAPMPRCVLNLVNHKLPHSKENGNKTIVRPHVDETKESEIANLEEQQKTTSNKLTVLFVVIVIVVFTIIGIVTWFLCRNRRDKQQRKKWQKYFGHYHHRQSKTNIVMNATNNHFLSGPMGTAGSTGAGPATANTTSLNAATRHLLEHRPRTNTNAGSANRQPNFLQSSFSSSDNDNNELKSYTGTGTMCSDHARTVSSYADDTCPEDEDDDDDFYSNASMLRRKAGASATVTSPSKHPVAAARRPVSGLTELNTSEPMILLLNGNGQTSSSTSTSATIGEHTYSNVPQSSSQTSSSSTGASSPFTATVFSTPIQKSNVPVTEL</sequence>
<keyword evidence="4" id="KW-0768">Sushi</keyword>
<comment type="caution">
    <text evidence="8">The sequence shown here is derived from an EMBL/GenBank/DDBJ whole genome shotgun (WGS) entry which is preliminary data.</text>
</comment>
<feature type="compositionally biased region" description="Polar residues" evidence="5">
    <location>
        <begin position="708"/>
        <end position="723"/>
    </location>
</feature>
<dbReference type="Proteomes" id="UP001142055">
    <property type="component" value="Chromosome 1"/>
</dbReference>
<dbReference type="SUPFAM" id="SSF57535">
    <property type="entry name" value="Complement control module/SCR domain"/>
    <property type="match status" value="5"/>
</dbReference>
<comment type="caution">
    <text evidence="4">Lacks conserved residue(s) required for the propagation of feature annotation.</text>
</comment>
<dbReference type="AlphaFoldDB" id="A0A9Q0MEF3"/>
<dbReference type="PANTHER" id="PTHR45656">
    <property type="entry name" value="PROTEIN CBR-CLEC-78"/>
    <property type="match status" value="1"/>
</dbReference>
<dbReference type="InterPro" id="IPR035976">
    <property type="entry name" value="Sushi/SCR/CCP_sf"/>
</dbReference>
<reference evidence="8" key="1">
    <citation type="submission" date="2022-12" db="EMBL/GenBank/DDBJ databases">
        <title>Genome assemblies of Blomia tropicalis.</title>
        <authorList>
            <person name="Cui Y."/>
        </authorList>
    </citation>
    <scope>NUCLEOTIDE SEQUENCE</scope>
    <source>
        <tissue evidence="8">Adult mites</tissue>
    </source>
</reference>
<evidence type="ECO:0000256" key="4">
    <source>
        <dbReference type="PROSITE-ProRule" id="PRU00302"/>
    </source>
</evidence>
<evidence type="ECO:0000256" key="1">
    <source>
        <dbReference type="ARBA" id="ARBA00022729"/>
    </source>
</evidence>
<feature type="transmembrane region" description="Helical" evidence="6">
    <location>
        <begin position="611"/>
        <end position="634"/>
    </location>
</feature>
<feature type="disulfide bond" evidence="4">
    <location>
        <begin position="537"/>
        <end position="564"/>
    </location>
</feature>
<feature type="domain" description="Sushi" evidence="7">
    <location>
        <begin position="381"/>
        <end position="442"/>
    </location>
</feature>
<dbReference type="InterPro" id="IPR000436">
    <property type="entry name" value="Sushi_SCR_CCP_dom"/>
</dbReference>
<keyword evidence="3 4" id="KW-1015">Disulfide bond</keyword>
<evidence type="ECO:0000256" key="3">
    <source>
        <dbReference type="ARBA" id="ARBA00023157"/>
    </source>
</evidence>
<keyword evidence="6" id="KW-0812">Transmembrane</keyword>
<feature type="region of interest" description="Disordered" evidence="5">
    <location>
        <begin position="783"/>
        <end position="859"/>
    </location>
</feature>
<dbReference type="Gene3D" id="2.10.70.10">
    <property type="entry name" value="Complement Module, domain 1"/>
    <property type="match status" value="5"/>
</dbReference>
<protein>
    <recommendedName>
        <fullName evidence="7">Sushi domain-containing protein</fullName>
    </recommendedName>
</protein>
<dbReference type="PROSITE" id="PS50923">
    <property type="entry name" value="SUSHI"/>
    <property type="match status" value="4"/>
</dbReference>
<accession>A0A9Q0MEF3</accession>
<dbReference type="CDD" id="cd00033">
    <property type="entry name" value="CCP"/>
    <property type="match status" value="5"/>
</dbReference>
<feature type="domain" description="Sushi" evidence="7">
    <location>
        <begin position="451"/>
        <end position="510"/>
    </location>
</feature>
<dbReference type="OMA" id="EANYECE"/>
<dbReference type="PANTHER" id="PTHR45656:SF4">
    <property type="entry name" value="PROTEIN CBR-CLEC-78"/>
    <property type="match status" value="1"/>
</dbReference>
<feature type="domain" description="Sushi" evidence="7">
    <location>
        <begin position="321"/>
        <end position="380"/>
    </location>
</feature>
<keyword evidence="2" id="KW-0677">Repeat</keyword>
<dbReference type="EMBL" id="JAPWDV010000001">
    <property type="protein sequence ID" value="KAJ6223002.1"/>
    <property type="molecule type" value="Genomic_DNA"/>
</dbReference>
<proteinExistence type="predicted"/>
<keyword evidence="6" id="KW-0472">Membrane</keyword>
<feature type="region of interest" description="Disordered" evidence="5">
    <location>
        <begin position="707"/>
        <end position="744"/>
    </location>
</feature>
<keyword evidence="6" id="KW-1133">Transmembrane helix</keyword>
<keyword evidence="9" id="KW-1185">Reference proteome</keyword>
<feature type="disulfide bond" evidence="4">
    <location>
        <begin position="351"/>
        <end position="378"/>
    </location>
</feature>
<evidence type="ECO:0000259" key="7">
    <source>
        <dbReference type="PROSITE" id="PS50923"/>
    </source>
</evidence>
<organism evidence="8 9">
    <name type="scientific">Blomia tropicalis</name>
    <name type="common">Mite</name>
    <dbReference type="NCBI Taxonomy" id="40697"/>
    <lineage>
        <taxon>Eukaryota</taxon>
        <taxon>Metazoa</taxon>
        <taxon>Ecdysozoa</taxon>
        <taxon>Arthropoda</taxon>
        <taxon>Chelicerata</taxon>
        <taxon>Arachnida</taxon>
        <taxon>Acari</taxon>
        <taxon>Acariformes</taxon>
        <taxon>Sarcoptiformes</taxon>
        <taxon>Astigmata</taxon>
        <taxon>Glycyphagoidea</taxon>
        <taxon>Echimyopodidae</taxon>
        <taxon>Blomia</taxon>
    </lineage>
</organism>
<feature type="domain" description="Sushi" evidence="7">
    <location>
        <begin position="513"/>
        <end position="566"/>
    </location>
</feature>
<evidence type="ECO:0000313" key="9">
    <source>
        <dbReference type="Proteomes" id="UP001142055"/>
    </source>
</evidence>
<name>A0A9Q0MEF3_BLOTA</name>
<dbReference type="Pfam" id="PF00084">
    <property type="entry name" value="Sushi"/>
    <property type="match status" value="4"/>
</dbReference>
<gene>
    <name evidence="8" type="ORF">RDWZM_001547</name>
</gene>
<dbReference type="SMART" id="SM00032">
    <property type="entry name" value="CCP"/>
    <property type="match status" value="5"/>
</dbReference>
<feature type="compositionally biased region" description="Low complexity" evidence="5">
    <location>
        <begin position="844"/>
        <end position="859"/>
    </location>
</feature>
<evidence type="ECO:0000256" key="5">
    <source>
        <dbReference type="SAM" id="MobiDB-lite"/>
    </source>
</evidence>
<keyword evidence="1" id="KW-0732">Signal</keyword>